<dbReference type="Gene3D" id="3.30.1120.90">
    <property type="entry name" value="Nucleosome assembly protein"/>
    <property type="match status" value="1"/>
</dbReference>
<dbReference type="GO" id="GO:0006334">
    <property type="term" value="P:nucleosome assembly"/>
    <property type="evidence" value="ECO:0007669"/>
    <property type="project" value="InterPro"/>
</dbReference>
<dbReference type="InterPro" id="IPR037231">
    <property type="entry name" value="NAP-like_sf"/>
</dbReference>
<keyword evidence="4" id="KW-1185">Reference proteome</keyword>
<dbReference type="SUPFAM" id="SSF143113">
    <property type="entry name" value="NAP-like"/>
    <property type="match status" value="1"/>
</dbReference>
<organism evidence="3 4">
    <name type="scientific">Rhinopithecus roxellana</name>
    <name type="common">Golden snub-nosed monkey</name>
    <name type="synonym">Pygathrix roxellana</name>
    <dbReference type="NCBI Taxonomy" id="61622"/>
    <lineage>
        <taxon>Eukaryota</taxon>
        <taxon>Metazoa</taxon>
        <taxon>Chordata</taxon>
        <taxon>Craniata</taxon>
        <taxon>Vertebrata</taxon>
        <taxon>Euteleostomi</taxon>
        <taxon>Mammalia</taxon>
        <taxon>Eutheria</taxon>
        <taxon>Euarchontoglires</taxon>
        <taxon>Primates</taxon>
        <taxon>Haplorrhini</taxon>
        <taxon>Catarrhini</taxon>
        <taxon>Cercopithecidae</taxon>
        <taxon>Colobinae</taxon>
        <taxon>Rhinopithecus</taxon>
    </lineage>
</organism>
<evidence type="ECO:0000256" key="1">
    <source>
        <dbReference type="ARBA" id="ARBA00009947"/>
    </source>
</evidence>
<comment type="similarity">
    <text evidence="1">Belongs to the nucleosome assembly protein (NAP) family.</text>
</comment>
<dbReference type="Proteomes" id="UP000233200">
    <property type="component" value="Unplaced"/>
</dbReference>
<dbReference type="InterPro" id="IPR002164">
    <property type="entry name" value="NAP_family"/>
</dbReference>
<proteinExistence type="inferred from homology"/>
<dbReference type="GeneTree" id="ENSGT00940000162417"/>
<accession>A0A2K6NYE7</accession>
<dbReference type="STRING" id="61622.ENSRROP00000009302"/>
<evidence type="ECO:0000256" key="2">
    <source>
        <dbReference type="SAM" id="MobiDB-lite"/>
    </source>
</evidence>
<dbReference type="AlphaFoldDB" id="A0A2K6NYE7"/>
<dbReference type="Ensembl" id="ENSRROT00000033385.1">
    <property type="protein sequence ID" value="ENSRROP00000009302.1"/>
    <property type="gene ID" value="ENSRROG00000029080.1"/>
</dbReference>
<name>A0A2K6NYE7_RHIRO</name>
<evidence type="ECO:0000313" key="4">
    <source>
        <dbReference type="Proteomes" id="UP000233200"/>
    </source>
</evidence>
<feature type="region of interest" description="Disordered" evidence="2">
    <location>
        <begin position="28"/>
        <end position="48"/>
    </location>
</feature>
<dbReference type="PANTHER" id="PTHR11875">
    <property type="entry name" value="TESTIS-SPECIFIC Y-ENCODED PROTEIN"/>
    <property type="match status" value="1"/>
</dbReference>
<reference evidence="3" key="2">
    <citation type="submission" date="2025-09" db="UniProtKB">
        <authorList>
            <consortium name="Ensembl"/>
        </authorList>
    </citation>
    <scope>IDENTIFICATION</scope>
</reference>
<protein>
    <submittedName>
        <fullName evidence="3">Uncharacterized protein</fullName>
    </submittedName>
</protein>
<reference evidence="3" key="1">
    <citation type="submission" date="2025-08" db="UniProtKB">
        <authorList>
            <consortium name="Ensembl"/>
        </authorList>
    </citation>
    <scope>IDENTIFICATION</scope>
</reference>
<sequence length="260" mass="29347">MPFTFVLCVKGPWRPRFSLVSAVLGSQSLRSAPRAPPSKLASYLQEPPLGSHTVPHHPAFWLTPSTSLLAPPPTQPPPSPHDSSRRYDHPLLPAIRNGQLQGYGSGPEAGDAAIPAALAPEARKFSSGSAVFRTIHLACLIKSAKHPIHFCQIMLFFRSNLYFQNKVITKEYLMNITEYRASHSIPIQWCQDYEVEAYRRRHNSSGLNFFNWFSDHNFAGSSGIAEILRKDLWRNPLQYYRRMKPPEEGTEISGDFQIFS</sequence>
<evidence type="ECO:0000313" key="3">
    <source>
        <dbReference type="Ensembl" id="ENSRROP00000009302.1"/>
    </source>
</evidence>
<dbReference type="GO" id="GO:0005634">
    <property type="term" value="C:nucleus"/>
    <property type="evidence" value="ECO:0007669"/>
    <property type="project" value="InterPro"/>
</dbReference>